<evidence type="ECO:0000313" key="1">
    <source>
        <dbReference type="EMBL" id="CAB4686283.1"/>
    </source>
</evidence>
<name>A0A6J6NPI5_9ZZZZ</name>
<dbReference type="GO" id="GO:0097367">
    <property type="term" value="F:carbohydrate derivative binding"/>
    <property type="evidence" value="ECO:0007669"/>
    <property type="project" value="InterPro"/>
</dbReference>
<dbReference type="SUPFAM" id="SSF53697">
    <property type="entry name" value="SIS domain"/>
    <property type="match status" value="1"/>
</dbReference>
<dbReference type="GO" id="GO:0006002">
    <property type="term" value="P:fructose 6-phosphate metabolic process"/>
    <property type="evidence" value="ECO:0007669"/>
    <property type="project" value="TreeGrafter"/>
</dbReference>
<dbReference type="EMBL" id="CAEZXP010000001">
    <property type="protein sequence ID" value="CAB4686283.1"/>
    <property type="molecule type" value="Genomic_DNA"/>
</dbReference>
<sequence length="285" mass="30443">MAGETRRTIYAQPAWLAAVPRNLRFPEGARVVATGCGTSFHAAQTNGYAVQALEAVLQTPDADVMLCVSHEGDTALTLEAAQRFPGPKWLITGKLDSPLAELADETVIVTPEIEKSWCHTGSYTCAVAALAALRGEPIDELPAMVTAALVEEPAPWQSRFIVAGAGPDWPTAQEAVLKLREGAHLAAEAHHTEQLLHGHLAAVDETVRAYVLEGEGRAAERAHAAVAALTELGAEATIVPTEHPVVDIVRFQLLTLVIAESRGIDPDPIHRDDPRWARAAAAHKL</sequence>
<dbReference type="PANTHER" id="PTHR10937">
    <property type="entry name" value="GLUCOSAMINE--FRUCTOSE-6-PHOSPHATE AMINOTRANSFERASE, ISOMERIZING"/>
    <property type="match status" value="1"/>
</dbReference>
<dbReference type="PANTHER" id="PTHR10937:SF17">
    <property type="entry name" value="GLUCOSAMINE-FRUCTOSE-6-PHOSPHATE AMINOTRANSFERASE"/>
    <property type="match status" value="1"/>
</dbReference>
<dbReference type="GO" id="GO:0004360">
    <property type="term" value="F:glutamine-fructose-6-phosphate transaminase (isomerizing) activity"/>
    <property type="evidence" value="ECO:0007669"/>
    <property type="project" value="TreeGrafter"/>
</dbReference>
<dbReference type="GO" id="GO:0006487">
    <property type="term" value="P:protein N-linked glycosylation"/>
    <property type="evidence" value="ECO:0007669"/>
    <property type="project" value="TreeGrafter"/>
</dbReference>
<reference evidence="1" key="1">
    <citation type="submission" date="2020-05" db="EMBL/GenBank/DDBJ databases">
        <authorList>
            <person name="Chiriac C."/>
            <person name="Salcher M."/>
            <person name="Ghai R."/>
            <person name="Kavagutti S V."/>
        </authorList>
    </citation>
    <scope>NUCLEOTIDE SEQUENCE</scope>
</reference>
<accession>A0A6J6NPI5</accession>
<gene>
    <name evidence="1" type="ORF">UFOPK2399_00315</name>
</gene>
<organism evidence="1">
    <name type="scientific">freshwater metagenome</name>
    <dbReference type="NCBI Taxonomy" id="449393"/>
    <lineage>
        <taxon>unclassified sequences</taxon>
        <taxon>metagenomes</taxon>
        <taxon>ecological metagenomes</taxon>
    </lineage>
</organism>
<dbReference type="InterPro" id="IPR046348">
    <property type="entry name" value="SIS_dom_sf"/>
</dbReference>
<protein>
    <submittedName>
        <fullName evidence="1">Unannotated protein</fullName>
    </submittedName>
</protein>
<dbReference type="GO" id="GO:0006047">
    <property type="term" value="P:UDP-N-acetylglucosamine metabolic process"/>
    <property type="evidence" value="ECO:0007669"/>
    <property type="project" value="TreeGrafter"/>
</dbReference>
<proteinExistence type="predicted"/>
<dbReference type="AlphaFoldDB" id="A0A6J6NPI5"/>
<dbReference type="Gene3D" id="3.40.50.10490">
    <property type="entry name" value="Glucose-6-phosphate isomerase like protein, domain 1"/>
    <property type="match status" value="2"/>
</dbReference>